<protein>
    <recommendedName>
        <fullName evidence="5">Nitroreductase family deazaflavin-dependent oxidoreductase</fullName>
    </recommendedName>
</protein>
<reference evidence="4" key="1">
    <citation type="submission" date="2016-02" db="EMBL/GenBank/DDBJ databases">
        <authorList>
            <person name="Wibberg D."/>
        </authorList>
    </citation>
    <scope>NUCLEOTIDE SEQUENCE [LARGE SCALE GENOMIC DNA]</scope>
</reference>
<dbReference type="EMBL" id="FLUV01000943">
    <property type="protein sequence ID" value="SBW22180.1"/>
    <property type="molecule type" value="Genomic_DNA"/>
</dbReference>
<evidence type="ECO:0000256" key="2">
    <source>
        <dbReference type="ARBA" id="ARBA00049106"/>
    </source>
</evidence>
<dbReference type="PANTHER" id="PTHR39428:SF1">
    <property type="entry name" value="F420H(2)-DEPENDENT QUINONE REDUCTASE RV1261C"/>
    <property type="match status" value="1"/>
</dbReference>
<dbReference type="GO" id="GO:0016491">
    <property type="term" value="F:oxidoreductase activity"/>
    <property type="evidence" value="ECO:0007669"/>
    <property type="project" value="InterPro"/>
</dbReference>
<keyword evidence="4" id="KW-1185">Reference proteome</keyword>
<evidence type="ECO:0008006" key="5">
    <source>
        <dbReference type="Google" id="ProtNLM"/>
    </source>
</evidence>
<name>A0A1C3NXA8_9ACTN</name>
<comment type="catalytic activity">
    <reaction evidence="2">
        <text>oxidized coenzyme F420-(gamma-L-Glu)(n) + a quinol + H(+) = reduced coenzyme F420-(gamma-L-Glu)(n) + a quinone</text>
        <dbReference type="Rhea" id="RHEA:39663"/>
        <dbReference type="Rhea" id="RHEA-COMP:12939"/>
        <dbReference type="Rhea" id="RHEA-COMP:14378"/>
        <dbReference type="ChEBI" id="CHEBI:15378"/>
        <dbReference type="ChEBI" id="CHEBI:24646"/>
        <dbReference type="ChEBI" id="CHEBI:132124"/>
        <dbReference type="ChEBI" id="CHEBI:133980"/>
        <dbReference type="ChEBI" id="CHEBI:139511"/>
    </reaction>
</comment>
<evidence type="ECO:0000313" key="3">
    <source>
        <dbReference type="EMBL" id="SBW22180.1"/>
    </source>
</evidence>
<sequence length="152" mass="16778">MRLTTKIDPRSPDFDRKGFNRALITEYRANNGTLTTTLPEAALLLLTTVGTRSGRPHTTPLGYILDGSPDRIVVFASNLASAAHPDWYRNLVANPRVTVELGADRFDAAASTTAGPERERLYQALIDEIPSIRDHQGQTSREIPVVLLRAVR</sequence>
<dbReference type="InterPro" id="IPR012349">
    <property type="entry name" value="Split_barrel_FMN-bd"/>
</dbReference>
<dbReference type="InterPro" id="IPR004378">
    <property type="entry name" value="F420H2_quin_Rdtase"/>
</dbReference>
<dbReference type="PANTHER" id="PTHR39428">
    <property type="entry name" value="F420H(2)-DEPENDENT QUINONE REDUCTASE RV1261C"/>
    <property type="match status" value="1"/>
</dbReference>
<dbReference type="AlphaFoldDB" id="A0A1C3NXA8"/>
<dbReference type="GO" id="GO:0070967">
    <property type="term" value="F:coenzyme F420 binding"/>
    <property type="evidence" value="ECO:0007669"/>
    <property type="project" value="TreeGrafter"/>
</dbReference>
<dbReference type="Proteomes" id="UP000199013">
    <property type="component" value="Unassembled WGS sequence"/>
</dbReference>
<dbReference type="NCBIfam" id="TIGR00026">
    <property type="entry name" value="hi_GC_TIGR00026"/>
    <property type="match status" value="1"/>
</dbReference>
<dbReference type="Gene3D" id="2.30.110.10">
    <property type="entry name" value="Electron Transport, Fmn-binding Protein, Chain A"/>
    <property type="match status" value="1"/>
</dbReference>
<proteinExistence type="inferred from homology"/>
<organism evidence="3 4">
    <name type="scientific">Candidatus Protofrankia californiensis</name>
    <dbReference type="NCBI Taxonomy" id="1839754"/>
    <lineage>
        <taxon>Bacteria</taxon>
        <taxon>Bacillati</taxon>
        <taxon>Actinomycetota</taxon>
        <taxon>Actinomycetes</taxon>
        <taxon>Frankiales</taxon>
        <taxon>Frankiaceae</taxon>
        <taxon>Protofrankia</taxon>
    </lineage>
</organism>
<evidence type="ECO:0000313" key="4">
    <source>
        <dbReference type="Proteomes" id="UP000199013"/>
    </source>
</evidence>
<dbReference type="GO" id="GO:0005886">
    <property type="term" value="C:plasma membrane"/>
    <property type="evidence" value="ECO:0007669"/>
    <property type="project" value="TreeGrafter"/>
</dbReference>
<dbReference type="Pfam" id="PF04075">
    <property type="entry name" value="F420H2_quin_red"/>
    <property type="match status" value="1"/>
</dbReference>
<evidence type="ECO:0000256" key="1">
    <source>
        <dbReference type="ARBA" id="ARBA00008710"/>
    </source>
</evidence>
<comment type="similarity">
    <text evidence="1">Belongs to the F420H(2)-dependent quinone reductase family.</text>
</comment>
<accession>A0A1C3NXA8</accession>
<dbReference type="SUPFAM" id="SSF50475">
    <property type="entry name" value="FMN-binding split barrel"/>
    <property type="match status" value="1"/>
</dbReference>
<gene>
    <name evidence="3" type="ORF">FDG2_2257</name>
</gene>